<accession>A0AAD6VX28</accession>
<dbReference type="AlphaFoldDB" id="A0AAD6VX28"/>
<proteinExistence type="predicted"/>
<evidence type="ECO:0000313" key="1">
    <source>
        <dbReference type="EMBL" id="KAJ6990961.1"/>
    </source>
</evidence>
<dbReference type="Proteomes" id="UP001164929">
    <property type="component" value="Chromosome 7"/>
</dbReference>
<organism evidence="1 2">
    <name type="scientific">Populus alba x Populus x berolinensis</name>
    <dbReference type="NCBI Taxonomy" id="444605"/>
    <lineage>
        <taxon>Eukaryota</taxon>
        <taxon>Viridiplantae</taxon>
        <taxon>Streptophyta</taxon>
        <taxon>Embryophyta</taxon>
        <taxon>Tracheophyta</taxon>
        <taxon>Spermatophyta</taxon>
        <taxon>Magnoliopsida</taxon>
        <taxon>eudicotyledons</taxon>
        <taxon>Gunneridae</taxon>
        <taxon>Pentapetalae</taxon>
        <taxon>rosids</taxon>
        <taxon>fabids</taxon>
        <taxon>Malpighiales</taxon>
        <taxon>Salicaceae</taxon>
        <taxon>Saliceae</taxon>
        <taxon>Populus</taxon>
    </lineage>
</organism>
<evidence type="ECO:0000313" key="2">
    <source>
        <dbReference type="Proteomes" id="UP001164929"/>
    </source>
</evidence>
<name>A0AAD6VX28_9ROSI</name>
<protein>
    <submittedName>
        <fullName evidence="1">Uncharacterized protein</fullName>
    </submittedName>
</protein>
<sequence length="44" mass="4857">MFLKKQMSCLQSTESKEWEQCTSSSSSFSSSSSLKAPAFVLFAD</sequence>
<dbReference type="EMBL" id="JAQIZT010000007">
    <property type="protein sequence ID" value="KAJ6990961.1"/>
    <property type="molecule type" value="Genomic_DNA"/>
</dbReference>
<gene>
    <name evidence="1" type="ORF">NC653_019260</name>
</gene>
<keyword evidence="2" id="KW-1185">Reference proteome</keyword>
<reference evidence="1" key="1">
    <citation type="journal article" date="2023" name="Mol. Ecol. Resour.">
        <title>Chromosome-level genome assembly of a triploid poplar Populus alba 'Berolinensis'.</title>
        <authorList>
            <person name="Chen S."/>
            <person name="Yu Y."/>
            <person name="Wang X."/>
            <person name="Wang S."/>
            <person name="Zhang T."/>
            <person name="Zhou Y."/>
            <person name="He R."/>
            <person name="Meng N."/>
            <person name="Wang Y."/>
            <person name="Liu W."/>
            <person name="Liu Z."/>
            <person name="Liu J."/>
            <person name="Guo Q."/>
            <person name="Huang H."/>
            <person name="Sederoff R.R."/>
            <person name="Wang G."/>
            <person name="Qu G."/>
            <person name="Chen S."/>
        </authorList>
    </citation>
    <scope>NUCLEOTIDE SEQUENCE</scope>
    <source>
        <strain evidence="1">SC-2020</strain>
    </source>
</reference>
<comment type="caution">
    <text evidence="1">The sequence shown here is derived from an EMBL/GenBank/DDBJ whole genome shotgun (WGS) entry which is preliminary data.</text>
</comment>